<protein>
    <recommendedName>
        <fullName evidence="4">Endonuclease/exonuclease/phosphatase domain-containing protein</fullName>
    </recommendedName>
</protein>
<dbReference type="EMBL" id="JAACJJ010000015">
    <property type="protein sequence ID" value="KAF5325366.1"/>
    <property type="molecule type" value="Genomic_DNA"/>
</dbReference>
<proteinExistence type="predicted"/>
<feature type="compositionally biased region" description="Low complexity" evidence="1">
    <location>
        <begin position="116"/>
        <end position="139"/>
    </location>
</feature>
<sequence length="610" mass="65968">MNDSSNAPTHLELTNTTDTVELDFQAITAALNSTTVWLDSHRDFDSDSTDSTQVFTQKLYNFVDMAIGAGFGSTPTWENKTLQQAFGALFRPAPTPSTSTKLAIHLPLPRSYANAARTAPPAATTPKAAAPTPAASAAPCKRGKKATPTYTRTGPSRHSIMVTFQTAAPAASFSILVARITAALKNSCSSLVIDSACVAFAGWCYLHLASPLSPNSLYNPKPWVGLPASTSYLRIMGALYWSDSTGTVRLTPNDFEAKMLAAPFKELCVTAAPVGPARSTSTYTTAKLALVPPNSSNGTRATAGTPHCMRCHRWGHPTTACMATKTVCAHCAGPHNEANHREAAACCQAKPKANPPVLATLAGVDWPHAPHCVNCRGDNLVTARKCVFFRNRFDREWINARYAQFQYMGGDFNCHSSVWDPVPRAPNVAASHWLLQAAVEIGLELATVANPRPTHIPRDVTKFALRTAVSTKRVIDDQSDSDHIPLLTSVPISPAVQTATRRCLPSDPEKAQAFLDDLVTKLRLIVPDDVADTPDDIEAAAKAVVDTFSAAWLAHSRKSNVMCRFNPWWNETCSTALQQHRAKRDAVVKQAKRAFFNAQIAEIAVKSKRP</sequence>
<evidence type="ECO:0000313" key="2">
    <source>
        <dbReference type="EMBL" id="KAF5325366.1"/>
    </source>
</evidence>
<gene>
    <name evidence="2" type="ORF">D9619_009658</name>
</gene>
<dbReference type="OrthoDB" id="412006at2759"/>
<comment type="caution">
    <text evidence="2">The sequence shown here is derived from an EMBL/GenBank/DDBJ whole genome shotgun (WGS) entry which is preliminary data.</text>
</comment>
<organism evidence="2 3">
    <name type="scientific">Psilocybe cf. subviscida</name>
    <dbReference type="NCBI Taxonomy" id="2480587"/>
    <lineage>
        <taxon>Eukaryota</taxon>
        <taxon>Fungi</taxon>
        <taxon>Dikarya</taxon>
        <taxon>Basidiomycota</taxon>
        <taxon>Agaricomycotina</taxon>
        <taxon>Agaricomycetes</taxon>
        <taxon>Agaricomycetidae</taxon>
        <taxon>Agaricales</taxon>
        <taxon>Agaricineae</taxon>
        <taxon>Strophariaceae</taxon>
        <taxon>Psilocybe</taxon>
    </lineage>
</organism>
<evidence type="ECO:0008006" key="4">
    <source>
        <dbReference type="Google" id="ProtNLM"/>
    </source>
</evidence>
<dbReference type="AlphaFoldDB" id="A0A8H5BM50"/>
<dbReference type="InterPro" id="IPR036691">
    <property type="entry name" value="Endo/exonu/phosph_ase_sf"/>
</dbReference>
<accession>A0A8H5BM50</accession>
<dbReference type="Proteomes" id="UP000567179">
    <property type="component" value="Unassembled WGS sequence"/>
</dbReference>
<evidence type="ECO:0000256" key="1">
    <source>
        <dbReference type="SAM" id="MobiDB-lite"/>
    </source>
</evidence>
<dbReference type="Gene3D" id="3.60.10.10">
    <property type="entry name" value="Endonuclease/exonuclease/phosphatase"/>
    <property type="match status" value="1"/>
</dbReference>
<evidence type="ECO:0000313" key="3">
    <source>
        <dbReference type="Proteomes" id="UP000567179"/>
    </source>
</evidence>
<name>A0A8H5BM50_9AGAR</name>
<feature type="region of interest" description="Disordered" evidence="1">
    <location>
        <begin position="116"/>
        <end position="152"/>
    </location>
</feature>
<reference evidence="2 3" key="1">
    <citation type="journal article" date="2020" name="ISME J.">
        <title>Uncovering the hidden diversity of litter-decomposition mechanisms in mushroom-forming fungi.</title>
        <authorList>
            <person name="Floudas D."/>
            <person name="Bentzer J."/>
            <person name="Ahren D."/>
            <person name="Johansson T."/>
            <person name="Persson P."/>
            <person name="Tunlid A."/>
        </authorList>
    </citation>
    <scope>NUCLEOTIDE SEQUENCE [LARGE SCALE GENOMIC DNA]</scope>
    <source>
        <strain evidence="2 3">CBS 101986</strain>
    </source>
</reference>
<keyword evidence="3" id="KW-1185">Reference proteome</keyword>
<dbReference type="SUPFAM" id="SSF56219">
    <property type="entry name" value="DNase I-like"/>
    <property type="match status" value="1"/>
</dbReference>